<protein>
    <recommendedName>
        <fullName evidence="3">Alpha/beta hydrolase</fullName>
    </recommendedName>
</protein>
<dbReference type="EMBL" id="CP063213">
    <property type="protein sequence ID" value="QOR45241.1"/>
    <property type="molecule type" value="Genomic_DNA"/>
</dbReference>
<accession>A0A8A5U2N1</accession>
<reference evidence="1 2" key="1">
    <citation type="submission" date="2020-10" db="EMBL/GenBank/DDBJ databases">
        <title>Trueperella pecoris sp. nov. isolated from bovine and porcine specimens.</title>
        <authorList>
            <person name="Schoenecker L."/>
            <person name="Schnydrig P."/>
            <person name="Brodard I."/>
            <person name="Thomann A."/>
            <person name="Hemphill A."/>
            <person name="Rodriguez-Campos S."/>
            <person name="Perreten V."/>
            <person name="Jores J."/>
            <person name="Kittl S."/>
        </authorList>
    </citation>
    <scope>NUCLEOTIDE SEQUENCE [LARGE SCALE GENOMIC DNA]</scope>
    <source>
        <strain evidence="1 2">15A0121</strain>
    </source>
</reference>
<dbReference type="Gene3D" id="3.40.50.1820">
    <property type="entry name" value="alpha/beta hydrolase"/>
    <property type="match status" value="1"/>
</dbReference>
<sequence length="260" mass="28477">MDYEVGVDIVPSSEDNVIDRLRSLPVFPDAIEHYGQDPHQIIEWYGDPAAKPICFVHGGCFHDANALPATRPAARALAEAGYYVGLVDYRIADARPELTSSDAMKLAMHPVLGEAIWVGHDAGGAFAMNVVMAPETPVRAAVLLAPILDLARDVREDPEGHNGPTARWIGGSPEECPERYAMYDPMFNYYHVGPARFRARDLSIDIIHGADDQMIGVERSRDVRAEPFNLAIVEGADHIDLICPGQDAWVYFLGALASVE</sequence>
<organism evidence="1 2">
    <name type="scientific">Trueperella pecoris</name>
    <dbReference type="NCBI Taxonomy" id="2733571"/>
    <lineage>
        <taxon>Bacteria</taxon>
        <taxon>Bacillati</taxon>
        <taxon>Actinomycetota</taxon>
        <taxon>Actinomycetes</taxon>
        <taxon>Actinomycetales</taxon>
        <taxon>Actinomycetaceae</taxon>
        <taxon>Trueperella</taxon>
    </lineage>
</organism>
<accession>A0A7M1QTV5</accession>
<dbReference type="Proteomes" id="UP000595053">
    <property type="component" value="Chromosome"/>
</dbReference>
<proteinExistence type="predicted"/>
<dbReference type="SUPFAM" id="SSF53474">
    <property type="entry name" value="alpha/beta-Hydrolases"/>
    <property type="match status" value="1"/>
</dbReference>
<keyword evidence="2" id="KW-1185">Reference proteome</keyword>
<dbReference type="InterPro" id="IPR029058">
    <property type="entry name" value="AB_hydrolase_fold"/>
</dbReference>
<evidence type="ECO:0008006" key="3">
    <source>
        <dbReference type="Google" id="ProtNLM"/>
    </source>
</evidence>
<name>A0A7M1QTV5_9ACTO</name>
<evidence type="ECO:0000313" key="2">
    <source>
        <dbReference type="Proteomes" id="UP000595053"/>
    </source>
</evidence>
<evidence type="ECO:0000313" key="1">
    <source>
        <dbReference type="EMBL" id="QOR45241.1"/>
    </source>
</evidence>
<dbReference type="RefSeq" id="WP_197550903.1">
    <property type="nucleotide sequence ID" value="NZ_CP063213.1"/>
</dbReference>
<gene>
    <name evidence="1" type="ORF">INS88_08135</name>
</gene>
<dbReference type="AlphaFoldDB" id="A0A7M1QTV5"/>